<gene>
    <name evidence="1" type="ORF">RHMOL_Rhmol08G0291500</name>
</gene>
<keyword evidence="2" id="KW-1185">Reference proteome</keyword>
<proteinExistence type="predicted"/>
<comment type="caution">
    <text evidence="1">The sequence shown here is derived from an EMBL/GenBank/DDBJ whole genome shotgun (WGS) entry which is preliminary data.</text>
</comment>
<reference evidence="1" key="1">
    <citation type="submission" date="2022-02" db="EMBL/GenBank/DDBJ databases">
        <title>Plant Genome Project.</title>
        <authorList>
            <person name="Zhang R.-G."/>
        </authorList>
    </citation>
    <scope>NUCLEOTIDE SEQUENCE</scope>
    <source>
        <strain evidence="1">AT1</strain>
    </source>
</reference>
<evidence type="ECO:0000313" key="1">
    <source>
        <dbReference type="EMBL" id="KAI8544374.1"/>
    </source>
</evidence>
<dbReference type="Proteomes" id="UP001062846">
    <property type="component" value="Chromosome 8"/>
</dbReference>
<dbReference type="EMBL" id="CM046395">
    <property type="protein sequence ID" value="KAI8544374.1"/>
    <property type="molecule type" value="Genomic_DNA"/>
</dbReference>
<sequence>MWKLESPEPYVPPQFVAECWFDDVCILDMDYFVKTLSGVTAKGVRPDLIGSLITHYACKWLPELSGDESAEKGGPTTTTTNSEEPSPESTATASWMKKRFFVETLVGILPPEKDSIPCDFLLRLLRAANRMGVDPAYQAELEKRISWQLDQASLKELMLPSFSHTCGTLLDVELVLRLVKGFVNLDEAVRGGAALVKVAKLVDSYLAEAAVDSNLSLPEFVALAGALPGHARSIDDELYRAIDTYLKAHPGVSKKERKSLCRLMDSRKLSPEASLHAAQNERLPVRAVIQVLFSEQTKLTRQFDWSGSFSASRSPNLGLLEPPARCLSKREMTAQQMEIKRLRDDVLRLQSLCISMQGQIERMSEKKNKGFFLRWKKLGSGFRSGGGGVVDEGEGEYGRQTPGAGVKNVSFKPQFEDASLYCEANRNGDVLTWTTYWRVGSARWTTYWRVGSARTQHALYPPKMAVTAKTPQNPSRHPHLPNILPSKTQKLKTLKKFPHFLKTHQFSLRKPHEAAVLSTVSSIDTRDPNSLIRHLCLHGQLRQALKHLESVQELRIPVEEETYIALVSHCEWQRDGELGFRVYTCVLSEHARFGIRLGNALLSMFVKVRNLVDAWFVFGKMEERNVFSWNVLVGGYAKGGYFDEALNLYHRMLWAGVKPDVYTFPCILRTCGGVSNLGRGREVHVHVIRHGFGCEVDVVNALITMYVKCGDVGSARLVFDGMTKRDRISWNAMISGYFENGMCWEGLELFFTMREVSVVPDLMTMTSVISACELLGDVRLGRAVHGYVARTEFWVDVSVGNSLLKLYSSVGYLEEAEMVFSRMEYKDVVSWTAMISGYEENGLPKKAVETYIRMELEGVMPDEVAIVSVLSACASLGFLDIGIKLHELAKRTGLMSYIIVANELIDLYSKCKCIDKALEVFLRIPRKDVISWTSIIIGLRINNRSLEALAFFRQMKLSLNPNYVTLVSALSACGRIGALMCGKEIHAHALRMGSGFDGILPNAILDMYVRCGRMGPASNLFNTHEKDISSWNILLMGYAQQGQGLLAAELFDRMTKSGVEPDEITFINLLRACSRSGMVTEGLEYFYRMKHKYCIVPNLKHYACVVDLLGRAGQLNDAYEFIQQMPMDPDPAIWGALLNSCRIHRQSELGEIAAQHILEMDELSVGYYTLLCNFYGGDGRWDEVARFRKMMRDKGLTVDPACSWVEVKGTVHAFLSGDDSHPQIQKINAVLEGFYEKMKETGGDGTESSSTNGVEDSKAEVFCGHSERKAIAFGLINTVPGMPISVTKNLYMCESCHNTVKFISKVVRREISVRDTQNFHNFKDGVCSCGDEGYWLKT</sequence>
<evidence type="ECO:0000313" key="2">
    <source>
        <dbReference type="Proteomes" id="UP001062846"/>
    </source>
</evidence>
<accession>A0ACC0MUX4</accession>
<protein>
    <submittedName>
        <fullName evidence="1">Uncharacterized protein</fullName>
    </submittedName>
</protein>
<organism evidence="1 2">
    <name type="scientific">Rhododendron molle</name>
    <name type="common">Chinese azalea</name>
    <name type="synonym">Azalea mollis</name>
    <dbReference type="NCBI Taxonomy" id="49168"/>
    <lineage>
        <taxon>Eukaryota</taxon>
        <taxon>Viridiplantae</taxon>
        <taxon>Streptophyta</taxon>
        <taxon>Embryophyta</taxon>
        <taxon>Tracheophyta</taxon>
        <taxon>Spermatophyta</taxon>
        <taxon>Magnoliopsida</taxon>
        <taxon>eudicotyledons</taxon>
        <taxon>Gunneridae</taxon>
        <taxon>Pentapetalae</taxon>
        <taxon>asterids</taxon>
        <taxon>Ericales</taxon>
        <taxon>Ericaceae</taxon>
        <taxon>Ericoideae</taxon>
        <taxon>Rhodoreae</taxon>
        <taxon>Rhododendron</taxon>
    </lineage>
</organism>
<name>A0ACC0MUX4_RHOML</name>